<reference evidence="2 3" key="1">
    <citation type="submission" date="2019-02" db="EMBL/GenBank/DDBJ databases">
        <title>Dyella amyloliquefaciens sp. nov., isolated from forest soil.</title>
        <authorList>
            <person name="Gao Z.-H."/>
            <person name="Qiu L.-H."/>
        </authorList>
    </citation>
    <scope>NUCLEOTIDE SEQUENCE [LARGE SCALE GENOMIC DNA]</scope>
    <source>
        <strain evidence="2 3">KACC 12747</strain>
    </source>
</reference>
<feature type="chain" id="PRO_5020259355" description="Lipoprotein" evidence="1">
    <location>
        <begin position="24"/>
        <end position="121"/>
    </location>
</feature>
<accession>A0A4R0YVY1</accession>
<dbReference type="PROSITE" id="PS51257">
    <property type="entry name" value="PROKAR_LIPOPROTEIN"/>
    <property type="match status" value="1"/>
</dbReference>
<gene>
    <name evidence="2" type="ORF">EZM97_16710</name>
</gene>
<name>A0A4R0YVY1_9GAMM</name>
<evidence type="ECO:0000256" key="1">
    <source>
        <dbReference type="SAM" id="SignalP"/>
    </source>
</evidence>
<feature type="signal peptide" evidence="1">
    <location>
        <begin position="1"/>
        <end position="23"/>
    </location>
</feature>
<evidence type="ECO:0008006" key="4">
    <source>
        <dbReference type="Google" id="ProtNLM"/>
    </source>
</evidence>
<dbReference type="RefSeq" id="WP_131408597.1">
    <property type="nucleotide sequence ID" value="NZ_SJTG01000002.1"/>
</dbReference>
<proteinExistence type="predicted"/>
<evidence type="ECO:0000313" key="3">
    <source>
        <dbReference type="Proteomes" id="UP000291822"/>
    </source>
</evidence>
<organism evidence="2 3">
    <name type="scientific">Dyella soli</name>
    <dbReference type="NCBI Taxonomy" id="522319"/>
    <lineage>
        <taxon>Bacteria</taxon>
        <taxon>Pseudomonadati</taxon>
        <taxon>Pseudomonadota</taxon>
        <taxon>Gammaproteobacteria</taxon>
        <taxon>Lysobacterales</taxon>
        <taxon>Rhodanobacteraceae</taxon>
        <taxon>Dyella</taxon>
    </lineage>
</organism>
<dbReference type="EMBL" id="SJTG01000002">
    <property type="protein sequence ID" value="TCI10510.1"/>
    <property type="molecule type" value="Genomic_DNA"/>
</dbReference>
<keyword evidence="3" id="KW-1185">Reference proteome</keyword>
<comment type="caution">
    <text evidence="2">The sequence shown here is derived from an EMBL/GenBank/DDBJ whole genome shotgun (WGS) entry which is preliminary data.</text>
</comment>
<evidence type="ECO:0000313" key="2">
    <source>
        <dbReference type="EMBL" id="TCI10510.1"/>
    </source>
</evidence>
<protein>
    <recommendedName>
        <fullName evidence="4">Lipoprotein</fullName>
    </recommendedName>
</protein>
<sequence length="121" mass="12985">MKNRYLACAIAATALAGCSSALSLRDSTPTAVYQGDGSAEEVASCVSDAWATKPVKVTMNQQYTGTTIQLQQTEGGPVVALVDVKPVGATVVAKYYSNFQEDDSWYFERVRDCVLTTHAHS</sequence>
<dbReference type="Proteomes" id="UP000291822">
    <property type="component" value="Unassembled WGS sequence"/>
</dbReference>
<dbReference type="AlphaFoldDB" id="A0A4R0YVY1"/>
<keyword evidence="1" id="KW-0732">Signal</keyword>